<dbReference type="PANTHER" id="PTHR43179:SF12">
    <property type="entry name" value="GALACTOFURANOSYLTRANSFERASE GLFT2"/>
    <property type="match status" value="1"/>
</dbReference>
<evidence type="ECO:0000313" key="4">
    <source>
        <dbReference type="EMBL" id="MYL84118.1"/>
    </source>
</evidence>
<sequence length="549" mass="56446">MTDLPSTVPQALARLLAVGGTGTGLIPARDAALAGGRHTAALADGLALAVWEELPFDPAAARLAARRLGPSSLAGRLAAAVAACAGAAEPEPYFERLAARRDIARMVAYLLARQQKAPGDTGVLARLAALAPMLPAGESAREIEAVFAGLSGDLAGPGQMAAGELALLDGRAGEAQARLRLALDILPTGAARLRLAEAWLALGERREALAQFAAAWALRPWDSLLVARFADVISGLDRRVVPLPGSVAVLVYCYNSPALLARTLDALAATDWRLAPQARLVVLDNGSPGTDVAAVLTAAAGQFGERLATVRLPVNIGAPAARNWLAALPAVRACAFAAYLDDDALVAPDWLGRFGAAVETCPGAGVWGCRVQGASAPHYVQSGDAHLLPTPREPGALARGFELARPWLAAPDWGQFALSRPCASVTGCCHLFAGPVLAGLGGFDIRFSPTQYDDLDHDVRLLLAGRTPYYCGHLTVVHAKATGAAGNPGGAGYGQGFANQLKLHGKYDDTAIAAAAETAFAALAADHAAKMDVVNAWLAGQGAGEGGRG</sequence>
<organism evidence="4 5">
    <name type="scientific">Solidesulfovibrio aerotolerans</name>
    <dbReference type="NCBI Taxonomy" id="295255"/>
    <lineage>
        <taxon>Bacteria</taxon>
        <taxon>Pseudomonadati</taxon>
        <taxon>Thermodesulfobacteriota</taxon>
        <taxon>Desulfovibrionia</taxon>
        <taxon>Desulfovibrionales</taxon>
        <taxon>Desulfovibrionaceae</taxon>
        <taxon>Solidesulfovibrio</taxon>
    </lineage>
</organism>
<dbReference type="Gene3D" id="3.90.550.10">
    <property type="entry name" value="Spore Coat Polysaccharide Biosynthesis Protein SpsA, Chain A"/>
    <property type="match status" value="1"/>
</dbReference>
<dbReference type="OrthoDB" id="5443808at2"/>
<keyword evidence="2" id="KW-0328">Glycosyltransferase</keyword>
<dbReference type="PANTHER" id="PTHR43179">
    <property type="entry name" value="RHAMNOSYLTRANSFERASE WBBL"/>
    <property type="match status" value="1"/>
</dbReference>
<evidence type="ECO:0000256" key="2">
    <source>
        <dbReference type="ARBA" id="ARBA00022676"/>
    </source>
</evidence>
<dbReference type="EMBL" id="WVUD01000025">
    <property type="protein sequence ID" value="MYL84118.1"/>
    <property type="molecule type" value="Genomic_DNA"/>
</dbReference>
<dbReference type="SUPFAM" id="SSF53448">
    <property type="entry name" value="Nucleotide-diphospho-sugar transferases"/>
    <property type="match status" value="1"/>
</dbReference>
<comment type="similarity">
    <text evidence="1">Belongs to the glycosyltransferase 2 family.</text>
</comment>
<keyword evidence="5" id="KW-1185">Reference proteome</keyword>
<dbReference type="InterPro" id="IPR029044">
    <property type="entry name" value="Nucleotide-diphossugar_trans"/>
</dbReference>
<evidence type="ECO:0000256" key="1">
    <source>
        <dbReference type="ARBA" id="ARBA00006739"/>
    </source>
</evidence>
<gene>
    <name evidence="4" type="ORF">GTA51_13375</name>
</gene>
<proteinExistence type="inferred from homology"/>
<dbReference type="RefSeq" id="WP_160961832.1">
    <property type="nucleotide sequence ID" value="NZ_WVUD01000025.1"/>
</dbReference>
<reference evidence="4 5" key="1">
    <citation type="submission" date="2020-01" db="EMBL/GenBank/DDBJ databases">
        <title>Genome sequence of Desulfovibrio aerotolerans DSM 16695(T).</title>
        <authorList>
            <person name="Karnachuk O."/>
            <person name="Avakyan M."/>
            <person name="Mardanov A."/>
            <person name="Kadnikov V."/>
            <person name="Ravin N."/>
        </authorList>
    </citation>
    <scope>NUCLEOTIDE SEQUENCE [LARGE SCALE GENOMIC DNA]</scope>
    <source>
        <strain evidence="4 5">DSM 16695</strain>
    </source>
</reference>
<protein>
    <submittedName>
        <fullName evidence="4">Glycosyltransferase</fullName>
    </submittedName>
</protein>
<keyword evidence="3 4" id="KW-0808">Transferase</keyword>
<name>A0A7C9JA83_9BACT</name>
<dbReference type="Proteomes" id="UP000482487">
    <property type="component" value="Unassembled WGS sequence"/>
</dbReference>
<dbReference type="SUPFAM" id="SSF48452">
    <property type="entry name" value="TPR-like"/>
    <property type="match status" value="1"/>
</dbReference>
<accession>A0A7C9JA83</accession>
<dbReference type="AlphaFoldDB" id="A0A7C9JA83"/>
<dbReference type="InterPro" id="IPR011990">
    <property type="entry name" value="TPR-like_helical_dom_sf"/>
</dbReference>
<dbReference type="GO" id="GO:0016757">
    <property type="term" value="F:glycosyltransferase activity"/>
    <property type="evidence" value="ECO:0007669"/>
    <property type="project" value="UniProtKB-KW"/>
</dbReference>
<comment type="caution">
    <text evidence="4">The sequence shown here is derived from an EMBL/GenBank/DDBJ whole genome shotgun (WGS) entry which is preliminary data.</text>
</comment>
<dbReference type="Pfam" id="PF13641">
    <property type="entry name" value="Glyco_tranf_2_3"/>
    <property type="match status" value="1"/>
</dbReference>
<evidence type="ECO:0000313" key="5">
    <source>
        <dbReference type="Proteomes" id="UP000482487"/>
    </source>
</evidence>
<evidence type="ECO:0000256" key="3">
    <source>
        <dbReference type="ARBA" id="ARBA00022679"/>
    </source>
</evidence>